<dbReference type="AlphaFoldDB" id="A0AA43UAV9"/>
<feature type="non-terminal residue" evidence="4">
    <location>
        <position position="1"/>
    </location>
</feature>
<feature type="region of interest" description="Disordered" evidence="1">
    <location>
        <begin position="1"/>
        <end position="20"/>
    </location>
</feature>
<feature type="domain" description="Streptococcal pilin isopeptide linkage" evidence="3">
    <location>
        <begin position="192"/>
        <end position="298"/>
    </location>
</feature>
<evidence type="ECO:0000256" key="1">
    <source>
        <dbReference type="SAM" id="MobiDB-lite"/>
    </source>
</evidence>
<dbReference type="EMBL" id="JAUMVS010000015">
    <property type="protein sequence ID" value="MDO4841407.1"/>
    <property type="molecule type" value="Genomic_DNA"/>
</dbReference>
<dbReference type="InterPro" id="IPR022464">
    <property type="entry name" value="Strep_pil_isopept_link"/>
</dbReference>
<dbReference type="Proteomes" id="UP001168575">
    <property type="component" value="Unassembled WGS sequence"/>
</dbReference>
<keyword evidence="2" id="KW-0472">Membrane</keyword>
<dbReference type="NCBIfam" id="TIGR03786">
    <property type="entry name" value="strep_pil_rpt"/>
    <property type="match status" value="2"/>
</dbReference>
<keyword evidence="5" id="KW-1185">Reference proteome</keyword>
<dbReference type="Gene3D" id="2.60.40.3050">
    <property type="match status" value="3"/>
</dbReference>
<comment type="caution">
    <text evidence="4">The sequence shown here is derived from an EMBL/GenBank/DDBJ whole genome shotgun (WGS) entry which is preliminary data.</text>
</comment>
<feature type="compositionally biased region" description="Polar residues" evidence="1">
    <location>
        <begin position="9"/>
        <end position="18"/>
    </location>
</feature>
<dbReference type="InterPro" id="IPR038174">
    <property type="entry name" value="Strep_pil_link_sf"/>
</dbReference>
<feature type="domain" description="Streptococcal pilin isopeptide linkage" evidence="3">
    <location>
        <begin position="81"/>
        <end position="179"/>
    </location>
</feature>
<evidence type="ECO:0000313" key="5">
    <source>
        <dbReference type="Proteomes" id="UP001168575"/>
    </source>
</evidence>
<evidence type="ECO:0000313" key="4">
    <source>
        <dbReference type="EMBL" id="MDO4841407.1"/>
    </source>
</evidence>
<accession>A0AA43UAV9</accession>
<dbReference type="Pfam" id="PF12892">
    <property type="entry name" value="FctA"/>
    <property type="match status" value="3"/>
</dbReference>
<keyword evidence="2" id="KW-1133">Transmembrane helix</keyword>
<evidence type="ECO:0000259" key="3">
    <source>
        <dbReference type="Pfam" id="PF12892"/>
    </source>
</evidence>
<feature type="transmembrane region" description="Helical" evidence="2">
    <location>
        <begin position="429"/>
        <end position="450"/>
    </location>
</feature>
<keyword evidence="2" id="KW-0812">Transmembrane</keyword>
<sequence length="465" mass="48935">PMPKDAQGNPLTQVTNDKNGVVDFGNITFSLEDLNKALGQTASTSADDAVAAEDVASDNNQNADAVTNGDAKVAAEAQVNDVENGEASSNEVTEEAAKEGTGSNGLVKVAFADEVKSGKVRTHTFTYKITETGSVPGVTNDSVNPKTVQFKLTDDGEGHFTVERVTPGDVAFTFNNSYSVDPTDSSVSDQLTFKKVLEGRAQNAGEFTFKLFEDNDVVATGTNGADGTVTFTPITYTKPGEHTYYALEDKAGTTEDGVTYGRGLFGVNTTVTDNGDGTLKVTHQFEDDIDSAKFINCYAADPVTVQLSAGKELTGATLADGQFTFTLKDESGKEVATAKNNASGQVTFDEIRLAKAGTYVYTITEKNDAQTGVTYDETNHKVTVTVTDDLKGHLVADVAYDSGTAPVFKNKFTPTPKTPSVLGHTGDNLGVLIGIAIAVAAAAGAAAVVIRKSQASSKEVTRRRH</sequence>
<name>A0AA43UAV9_9ACTN</name>
<organism evidence="4 5">
    <name type="scientific">Phoenicibacter congonensis</name>
    <dbReference type="NCBI Taxonomy" id="1944646"/>
    <lineage>
        <taxon>Bacteria</taxon>
        <taxon>Bacillati</taxon>
        <taxon>Actinomycetota</taxon>
        <taxon>Coriobacteriia</taxon>
        <taxon>Eggerthellales</taxon>
        <taxon>Eggerthellaceae</taxon>
        <taxon>Phoenicibacter</taxon>
    </lineage>
</organism>
<reference evidence="4" key="1">
    <citation type="submission" date="2023-07" db="EMBL/GenBank/DDBJ databases">
        <title>Between Cages and Wild: Unraveling the Impact of Captivity on Animal Microbiomes and Antimicrobial Resistance.</title>
        <authorList>
            <person name="Schmartz G.P."/>
            <person name="Rehner J."/>
            <person name="Schuff M.J."/>
            <person name="Becker S.L."/>
            <person name="Kravczyk M."/>
            <person name="Gurevich A."/>
            <person name="Francke R."/>
            <person name="Mueller R."/>
            <person name="Keller V."/>
            <person name="Keller A."/>
        </authorList>
    </citation>
    <scope>NUCLEOTIDE SEQUENCE</scope>
    <source>
        <strain evidence="4">S12M_St_49</strain>
    </source>
</reference>
<evidence type="ECO:0000256" key="2">
    <source>
        <dbReference type="SAM" id="Phobius"/>
    </source>
</evidence>
<feature type="domain" description="Streptococcal pilin isopeptide linkage" evidence="3">
    <location>
        <begin position="308"/>
        <end position="412"/>
    </location>
</feature>
<protein>
    <submittedName>
        <fullName evidence="4">FctA domain-containing protein</fullName>
    </submittedName>
</protein>
<gene>
    <name evidence="4" type="ORF">Q3982_01865</name>
</gene>
<proteinExistence type="predicted"/>